<keyword evidence="2" id="KW-0012">Acyltransferase</keyword>
<comment type="caution">
    <text evidence="2">The sequence shown here is derived from an EMBL/GenBank/DDBJ whole genome shotgun (WGS) entry which is preliminary data.</text>
</comment>
<evidence type="ECO:0000313" key="3">
    <source>
        <dbReference type="Proteomes" id="UP000215506"/>
    </source>
</evidence>
<reference evidence="2 3" key="1">
    <citation type="submission" date="2017-07" db="EMBL/GenBank/DDBJ databases">
        <title>First draft Genome Sequence of Nocardia cerradoensis isolated from human infection.</title>
        <authorList>
            <person name="Carrasco G."/>
        </authorList>
    </citation>
    <scope>NUCLEOTIDE SEQUENCE [LARGE SCALE GENOMIC DNA]</scope>
    <source>
        <strain evidence="2 3">CNM20130759</strain>
    </source>
</reference>
<keyword evidence="3" id="KW-1185">Reference proteome</keyword>
<organism evidence="2 3">
    <name type="scientific">Nocardia cerradoensis</name>
    <dbReference type="NCBI Taxonomy" id="85688"/>
    <lineage>
        <taxon>Bacteria</taxon>
        <taxon>Bacillati</taxon>
        <taxon>Actinomycetota</taxon>
        <taxon>Actinomycetes</taxon>
        <taxon>Mycobacteriales</taxon>
        <taxon>Nocardiaceae</taxon>
        <taxon>Nocardia</taxon>
    </lineage>
</organism>
<gene>
    <name evidence="2" type="primary">plsB1</name>
    <name evidence="2" type="ORF">B7C42_06680</name>
</gene>
<name>A0A231GXH4_9NOCA</name>
<feature type="domain" description="GPAT/DHAPAT C-terminal" evidence="1">
    <location>
        <begin position="2"/>
        <end position="132"/>
    </location>
</feature>
<sequence length="168" mass="18938">MIERAIVEVAVQGSCTTNGAATALDDARRLRDLLKFEFFFAGRTEFVAALQSELDLITDGNTDSASIDEATAEQCLDRVDLLVAPLMLRPFIDAYAVVAHQWALQRRNASAESTSAEMFHTALRLARHLGLLDGEQPGLRQRRAEFRREIRAIKDRIEQLSRRSIPRR</sequence>
<keyword evidence="2" id="KW-0808">Transferase</keyword>
<evidence type="ECO:0000259" key="1">
    <source>
        <dbReference type="Pfam" id="PF19277"/>
    </source>
</evidence>
<dbReference type="Proteomes" id="UP000215506">
    <property type="component" value="Unassembled WGS sequence"/>
</dbReference>
<dbReference type="EMBL" id="NGAF01000021">
    <property type="protein sequence ID" value="OXR41282.1"/>
    <property type="molecule type" value="Genomic_DNA"/>
</dbReference>
<accession>A0A231GXH4</accession>
<evidence type="ECO:0000313" key="2">
    <source>
        <dbReference type="EMBL" id="OXR41282.1"/>
    </source>
</evidence>
<dbReference type="InterPro" id="IPR045520">
    <property type="entry name" value="GPAT/DHAPAT_C"/>
</dbReference>
<dbReference type="GO" id="GO:0016746">
    <property type="term" value="F:acyltransferase activity"/>
    <property type="evidence" value="ECO:0007669"/>
    <property type="project" value="UniProtKB-KW"/>
</dbReference>
<dbReference type="RefSeq" id="WP_094027712.1">
    <property type="nucleotide sequence ID" value="NZ_NGAF01000021.1"/>
</dbReference>
<dbReference type="Pfam" id="PF19277">
    <property type="entry name" value="GPAT_C"/>
    <property type="match status" value="1"/>
</dbReference>
<proteinExistence type="predicted"/>
<protein>
    <submittedName>
        <fullName evidence="2">Putative acyltransferase plsB1</fullName>
    </submittedName>
</protein>
<dbReference type="AlphaFoldDB" id="A0A231GXH4"/>